<feature type="compositionally biased region" description="Polar residues" evidence="1">
    <location>
        <begin position="175"/>
        <end position="191"/>
    </location>
</feature>
<proteinExistence type="predicted"/>
<dbReference type="PANTHER" id="PTHR39400">
    <property type="entry name" value="YALI0E29227P"/>
    <property type="match status" value="1"/>
</dbReference>
<feature type="compositionally biased region" description="Basic residues" evidence="1">
    <location>
        <begin position="145"/>
        <end position="154"/>
    </location>
</feature>
<dbReference type="eggNOG" id="ENOG502S4R7">
    <property type="taxonomic scope" value="Eukaryota"/>
</dbReference>
<keyword evidence="2" id="KW-1133">Transmembrane helix</keyword>
<feature type="transmembrane region" description="Helical" evidence="2">
    <location>
        <begin position="363"/>
        <end position="391"/>
    </location>
</feature>
<protein>
    <submittedName>
        <fullName evidence="3">Uncharacterized protein</fullName>
    </submittedName>
</protein>
<keyword evidence="2" id="KW-0472">Membrane</keyword>
<feature type="compositionally biased region" description="Basic residues" evidence="1">
    <location>
        <begin position="322"/>
        <end position="332"/>
    </location>
</feature>
<evidence type="ECO:0000256" key="1">
    <source>
        <dbReference type="SAM" id="MobiDB-lite"/>
    </source>
</evidence>
<gene>
    <name evidence="3" type="ORF">SEPMUDRAFT_150249</name>
</gene>
<feature type="region of interest" description="Disordered" evidence="1">
    <location>
        <begin position="1"/>
        <end position="158"/>
    </location>
</feature>
<dbReference type="RefSeq" id="XP_016759396.1">
    <property type="nucleotide sequence ID" value="XM_016906046.1"/>
</dbReference>
<dbReference type="Proteomes" id="UP000016931">
    <property type="component" value="Unassembled WGS sequence"/>
</dbReference>
<dbReference type="PANTHER" id="PTHR39400:SF1">
    <property type="entry name" value="PIG-P DOMAIN-CONTAINING PROTEIN"/>
    <property type="match status" value="1"/>
</dbReference>
<organism evidence="3 4">
    <name type="scientific">Sphaerulina musiva (strain SO2202)</name>
    <name type="common">Poplar stem canker fungus</name>
    <name type="synonym">Septoria musiva</name>
    <dbReference type="NCBI Taxonomy" id="692275"/>
    <lineage>
        <taxon>Eukaryota</taxon>
        <taxon>Fungi</taxon>
        <taxon>Dikarya</taxon>
        <taxon>Ascomycota</taxon>
        <taxon>Pezizomycotina</taxon>
        <taxon>Dothideomycetes</taxon>
        <taxon>Dothideomycetidae</taxon>
        <taxon>Mycosphaerellales</taxon>
        <taxon>Mycosphaerellaceae</taxon>
        <taxon>Sphaerulina</taxon>
    </lineage>
</organism>
<keyword evidence="4" id="KW-1185">Reference proteome</keyword>
<feature type="region of interest" description="Disordered" evidence="1">
    <location>
        <begin position="170"/>
        <end position="216"/>
    </location>
</feature>
<dbReference type="AlphaFoldDB" id="M3AX18"/>
<accession>M3AX18</accession>
<evidence type="ECO:0000313" key="3">
    <source>
        <dbReference type="EMBL" id="EMF11275.1"/>
    </source>
</evidence>
<sequence>MPEPRRGSGDRRRITVSGPLPNLDDGGDDDGDNVQKPSRDSMKFSRSSPSTPSLPVEQTTAAASPAKRTEHRRSVSTHLLAKLNFLNRLSEDDRPPSREKESEVKPPKSPRSSKSRKSIDDDEPVTSPVSPAKGDGAMAAVLKATKSRKRKGSLRKTALLGTRRLVTETRERRNSVLQRTPSLKLAQQVQAARTDDYGGEPKRPPLPSRDSSSTTLRKNFSYENVNAASSNDRVWPEPAAVTTARLSLLTDHRSQLEQRKDVTELKSPLDLKSSISNASYASTTDDDDMLTFGRSANSYIAQQKPLSSTTSSYFPEASISRRPSHQSRKHSRSPLSQNLTSALSTFPASPLALEPHDYTETEYWGWVILVVTWLIFTVGMGSCLEIWSWAWDVGETPYAPPELEDDPTLPIVGYYPALIVLTGVVAWAWITVAWVGMKYFRHAKIEV</sequence>
<evidence type="ECO:0000313" key="4">
    <source>
        <dbReference type="Proteomes" id="UP000016931"/>
    </source>
</evidence>
<feature type="region of interest" description="Disordered" evidence="1">
    <location>
        <begin position="309"/>
        <end position="333"/>
    </location>
</feature>
<feature type="compositionally biased region" description="Basic and acidic residues" evidence="1">
    <location>
        <begin position="1"/>
        <end position="13"/>
    </location>
</feature>
<feature type="compositionally biased region" description="Basic and acidic residues" evidence="1">
    <location>
        <begin position="193"/>
        <end position="203"/>
    </location>
</feature>
<dbReference type="HOGENOM" id="CLU_030267_0_0_1"/>
<feature type="compositionally biased region" description="Basic and acidic residues" evidence="1">
    <location>
        <begin position="89"/>
        <end position="106"/>
    </location>
</feature>
<keyword evidence="2" id="KW-0812">Transmembrane</keyword>
<dbReference type="OrthoDB" id="2157498at2759"/>
<dbReference type="Pfam" id="PF15159">
    <property type="entry name" value="PIG-Y"/>
    <property type="match status" value="1"/>
</dbReference>
<evidence type="ECO:0000256" key="2">
    <source>
        <dbReference type="SAM" id="Phobius"/>
    </source>
</evidence>
<dbReference type="STRING" id="692275.M3AX18"/>
<dbReference type="OMA" id="AHEDWDY"/>
<dbReference type="InterPro" id="IPR029164">
    <property type="entry name" value="PIG-Y"/>
</dbReference>
<name>M3AX18_SPHMS</name>
<dbReference type="EMBL" id="KB456266">
    <property type="protein sequence ID" value="EMF11275.1"/>
    <property type="molecule type" value="Genomic_DNA"/>
</dbReference>
<reference evidence="3 4" key="1">
    <citation type="journal article" date="2012" name="PLoS Pathog.">
        <title>Diverse lifestyles and strategies of plant pathogenesis encoded in the genomes of eighteen Dothideomycetes fungi.</title>
        <authorList>
            <person name="Ohm R.A."/>
            <person name="Feau N."/>
            <person name="Henrissat B."/>
            <person name="Schoch C.L."/>
            <person name="Horwitz B.A."/>
            <person name="Barry K.W."/>
            <person name="Condon B.J."/>
            <person name="Copeland A.C."/>
            <person name="Dhillon B."/>
            <person name="Glaser F."/>
            <person name="Hesse C.N."/>
            <person name="Kosti I."/>
            <person name="LaButti K."/>
            <person name="Lindquist E.A."/>
            <person name="Lucas S."/>
            <person name="Salamov A.A."/>
            <person name="Bradshaw R.E."/>
            <person name="Ciuffetti L."/>
            <person name="Hamelin R.C."/>
            <person name="Kema G.H.J."/>
            <person name="Lawrence C."/>
            <person name="Scott J.A."/>
            <person name="Spatafora J.W."/>
            <person name="Turgeon B.G."/>
            <person name="de Wit P.J.G.M."/>
            <person name="Zhong S."/>
            <person name="Goodwin S.B."/>
            <person name="Grigoriev I.V."/>
        </authorList>
    </citation>
    <scope>NUCLEOTIDE SEQUENCE [LARGE SCALE GENOMIC DNA]</scope>
    <source>
        <strain evidence="3 4">SO2202</strain>
    </source>
</reference>
<dbReference type="GeneID" id="27903183"/>
<feature type="transmembrane region" description="Helical" evidence="2">
    <location>
        <begin position="411"/>
        <end position="435"/>
    </location>
</feature>
<feature type="compositionally biased region" description="Polar residues" evidence="1">
    <location>
        <begin position="44"/>
        <end position="62"/>
    </location>
</feature>